<dbReference type="EMBL" id="CH474045">
    <property type="protein sequence ID" value="EDL75956.1"/>
    <property type="molecule type" value="Genomic_DNA"/>
</dbReference>
<gene>
    <name evidence="1" type="ORF">rCG_54662</name>
</gene>
<protein>
    <submittedName>
        <fullName evidence="1">RCG54662</fullName>
    </submittedName>
</protein>
<name>A6KFL4_RAT</name>
<dbReference type="Proteomes" id="UP000234681">
    <property type="component" value="Chromosome 16"/>
</dbReference>
<sequence length="25" mass="2829">MSTFRRVAVVTMFLHSNESLTTTSI</sequence>
<evidence type="ECO:0000313" key="2">
    <source>
        <dbReference type="Proteomes" id="UP000234681"/>
    </source>
</evidence>
<proteinExistence type="predicted"/>
<dbReference type="AlphaFoldDB" id="A6KFL4"/>
<reference evidence="2" key="1">
    <citation type="submission" date="2005-09" db="EMBL/GenBank/DDBJ databases">
        <authorList>
            <person name="Mural R.J."/>
            <person name="Li P.W."/>
            <person name="Adams M.D."/>
            <person name="Amanatides P.G."/>
            <person name="Baden-Tillson H."/>
            <person name="Barnstead M."/>
            <person name="Chin S.H."/>
            <person name="Dew I."/>
            <person name="Evans C.A."/>
            <person name="Ferriera S."/>
            <person name="Flanigan M."/>
            <person name="Fosler C."/>
            <person name="Glodek A."/>
            <person name="Gu Z."/>
            <person name="Holt R.A."/>
            <person name="Jennings D."/>
            <person name="Kraft C.L."/>
            <person name="Lu F."/>
            <person name="Nguyen T."/>
            <person name="Nusskern D.R."/>
            <person name="Pfannkoch C.M."/>
            <person name="Sitter C."/>
            <person name="Sutton G.G."/>
            <person name="Venter J.C."/>
            <person name="Wang Z."/>
            <person name="Woodage T."/>
            <person name="Zheng X.H."/>
            <person name="Zhong F."/>
        </authorList>
    </citation>
    <scope>NUCLEOTIDE SEQUENCE [LARGE SCALE GENOMIC DNA]</scope>
    <source>
        <strain>BN</strain>
        <strain evidence="2">Sprague-Dawley</strain>
    </source>
</reference>
<evidence type="ECO:0000313" key="1">
    <source>
        <dbReference type="EMBL" id="EDL75956.1"/>
    </source>
</evidence>
<accession>A6KFL4</accession>
<organism evidence="1 2">
    <name type="scientific">Rattus norvegicus</name>
    <name type="common">Rat</name>
    <dbReference type="NCBI Taxonomy" id="10116"/>
    <lineage>
        <taxon>Eukaryota</taxon>
        <taxon>Metazoa</taxon>
        <taxon>Chordata</taxon>
        <taxon>Craniata</taxon>
        <taxon>Vertebrata</taxon>
        <taxon>Euteleostomi</taxon>
        <taxon>Mammalia</taxon>
        <taxon>Eutheria</taxon>
        <taxon>Euarchontoglires</taxon>
        <taxon>Glires</taxon>
        <taxon>Rodentia</taxon>
        <taxon>Myomorpha</taxon>
        <taxon>Muroidea</taxon>
        <taxon>Muridae</taxon>
        <taxon>Murinae</taxon>
        <taxon>Rattus</taxon>
    </lineage>
</organism>